<dbReference type="AlphaFoldDB" id="M6F3I5"/>
<proteinExistence type="predicted"/>
<name>M6F3I5_9LEPT</name>
<evidence type="ECO:0000313" key="2">
    <source>
        <dbReference type="EMBL" id="EMK21662.1"/>
    </source>
</evidence>
<accession>M6F3I5</accession>
<protein>
    <submittedName>
        <fullName evidence="2">Uncharacterized protein</fullName>
    </submittedName>
</protein>
<sequence>MFEESQAEAEFFILVNYYIRIYDIMGRHSQSRTQPWDCNGTKRVSSRGPL</sequence>
<reference evidence="2 3" key="1">
    <citation type="submission" date="2013-01" db="EMBL/GenBank/DDBJ databases">
        <authorList>
            <person name="Harkins D.M."/>
            <person name="Durkin A.S."/>
            <person name="Brinkac L.M."/>
            <person name="Haft D.H."/>
            <person name="Selengut J.D."/>
            <person name="Sanka R."/>
            <person name="DePew J."/>
            <person name="Purushe J."/>
            <person name="Galloway R.L."/>
            <person name="Vinetz J.M."/>
            <person name="Sutton G.G."/>
            <person name="Nierman W.C."/>
            <person name="Fouts D.E."/>
        </authorList>
    </citation>
    <scope>NUCLEOTIDE SEQUENCE [LARGE SCALE GENOMIC DNA]</scope>
    <source>
        <strain evidence="2 3">Nikolaevo</strain>
    </source>
</reference>
<gene>
    <name evidence="2" type="ORF">LEP1GSC008_2457</name>
</gene>
<organism evidence="2 3">
    <name type="scientific">Leptospira kirschneri serovar Bulgarica str. Nikolaevo</name>
    <dbReference type="NCBI Taxonomy" id="1240687"/>
    <lineage>
        <taxon>Bacteria</taxon>
        <taxon>Pseudomonadati</taxon>
        <taxon>Spirochaetota</taxon>
        <taxon>Spirochaetia</taxon>
        <taxon>Leptospirales</taxon>
        <taxon>Leptospiraceae</taxon>
        <taxon>Leptospira</taxon>
    </lineage>
</organism>
<comment type="caution">
    <text evidence="2">The sequence shown here is derived from an EMBL/GenBank/DDBJ whole genome shotgun (WGS) entry which is preliminary data.</text>
</comment>
<feature type="region of interest" description="Disordered" evidence="1">
    <location>
        <begin position="29"/>
        <end position="50"/>
    </location>
</feature>
<dbReference type="EMBL" id="ANCE01000188">
    <property type="protein sequence ID" value="EMK21662.1"/>
    <property type="molecule type" value="Genomic_DNA"/>
</dbReference>
<evidence type="ECO:0000313" key="3">
    <source>
        <dbReference type="Proteomes" id="UP000011980"/>
    </source>
</evidence>
<dbReference type="Proteomes" id="UP000011980">
    <property type="component" value="Unassembled WGS sequence"/>
</dbReference>
<evidence type="ECO:0000256" key="1">
    <source>
        <dbReference type="SAM" id="MobiDB-lite"/>
    </source>
</evidence>